<organism evidence="1 2">
    <name type="scientific">Thalassobacterium sedimentorum</name>
    <dbReference type="NCBI Taxonomy" id="3041258"/>
    <lineage>
        <taxon>Bacteria</taxon>
        <taxon>Pseudomonadati</taxon>
        <taxon>Verrucomicrobiota</taxon>
        <taxon>Opitutia</taxon>
        <taxon>Puniceicoccales</taxon>
        <taxon>Coraliomargaritaceae</taxon>
        <taxon>Thalassobacterium</taxon>
    </lineage>
</organism>
<accession>A0ABU1AP22</accession>
<reference evidence="1 2" key="1">
    <citation type="submission" date="2023-04" db="EMBL/GenBank/DDBJ databases">
        <title>A novel bacteria isolated from coastal sediment.</title>
        <authorList>
            <person name="Liu X.-J."/>
            <person name="Du Z.-J."/>
        </authorList>
    </citation>
    <scope>NUCLEOTIDE SEQUENCE [LARGE SCALE GENOMIC DNA]</scope>
    <source>
        <strain evidence="1 2">SDUM461004</strain>
    </source>
</reference>
<comment type="caution">
    <text evidence="1">The sequence shown here is derived from an EMBL/GenBank/DDBJ whole genome shotgun (WGS) entry which is preliminary data.</text>
</comment>
<feature type="non-terminal residue" evidence="1">
    <location>
        <position position="1"/>
    </location>
</feature>
<dbReference type="RefSeq" id="WP_308986930.1">
    <property type="nucleotide sequence ID" value="NZ_JARXIC010000159.1"/>
</dbReference>
<dbReference type="Proteomes" id="UP001243717">
    <property type="component" value="Unassembled WGS sequence"/>
</dbReference>
<proteinExistence type="predicted"/>
<protein>
    <submittedName>
        <fullName evidence="1">Uncharacterized protein</fullName>
    </submittedName>
</protein>
<gene>
    <name evidence="1" type="ORF">QEH59_18865</name>
</gene>
<evidence type="ECO:0000313" key="1">
    <source>
        <dbReference type="EMBL" id="MDQ8196499.1"/>
    </source>
</evidence>
<feature type="non-terminal residue" evidence="1">
    <location>
        <position position="109"/>
    </location>
</feature>
<dbReference type="EMBL" id="JARXIC010000159">
    <property type="protein sequence ID" value="MDQ8196499.1"/>
    <property type="molecule type" value="Genomic_DNA"/>
</dbReference>
<evidence type="ECO:0000313" key="2">
    <source>
        <dbReference type="Proteomes" id="UP001243717"/>
    </source>
</evidence>
<sequence>NVESSIPLSYQWSRNGVSMDGEVDRILTLHAGNGAADGDQYAVTVVSYGEVVESESASLSIVEAISLWLRTYFSESKWDEPLVMSKFADPDHDRVPNFFEYIFGTDPSR</sequence>
<name>A0ABU1AP22_9BACT</name>
<keyword evidence="2" id="KW-1185">Reference proteome</keyword>